<name>A0A179FCB5_METCM</name>
<comment type="caution">
    <text evidence="1">The sequence shown here is derived from an EMBL/GenBank/DDBJ whole genome shotgun (WGS) entry which is preliminary data.</text>
</comment>
<evidence type="ECO:0000313" key="2">
    <source>
        <dbReference type="Proteomes" id="UP000078397"/>
    </source>
</evidence>
<keyword evidence="2" id="KW-1185">Reference proteome</keyword>
<sequence length="128" mass="14524">MTAIKERSNQYQIIPPIPYDLYLTQLSDPPSFALNPPLPSDHQKRTCYKDEMFYSRSQDMLLTKRPGTSAVLSLLRARSPSFSSACSQCRCAHGVRFDAGTRVILFLCLPFWLAYNLEISSSTISRAR</sequence>
<dbReference type="RefSeq" id="XP_018140587.2">
    <property type="nucleotide sequence ID" value="XM_018287541.2"/>
</dbReference>
<protein>
    <submittedName>
        <fullName evidence="1">Uncharacterized protein</fullName>
    </submittedName>
</protein>
<dbReference type="Proteomes" id="UP000078397">
    <property type="component" value="Unassembled WGS sequence"/>
</dbReference>
<evidence type="ECO:0000313" key="1">
    <source>
        <dbReference type="EMBL" id="OAQ63007.2"/>
    </source>
</evidence>
<dbReference type="AlphaFoldDB" id="A0A179FCB5"/>
<accession>A0A179FCB5</accession>
<gene>
    <name evidence="1" type="ORF">VFPPC_08924</name>
</gene>
<proteinExistence type="predicted"/>
<organism evidence="1 2">
    <name type="scientific">Pochonia chlamydosporia 170</name>
    <dbReference type="NCBI Taxonomy" id="1380566"/>
    <lineage>
        <taxon>Eukaryota</taxon>
        <taxon>Fungi</taxon>
        <taxon>Dikarya</taxon>
        <taxon>Ascomycota</taxon>
        <taxon>Pezizomycotina</taxon>
        <taxon>Sordariomycetes</taxon>
        <taxon>Hypocreomycetidae</taxon>
        <taxon>Hypocreales</taxon>
        <taxon>Clavicipitaceae</taxon>
        <taxon>Pochonia</taxon>
    </lineage>
</organism>
<reference evidence="1 2" key="1">
    <citation type="journal article" date="2016" name="PLoS Pathog.">
        <title>Biosynthesis of antibiotic leucinostatins in bio-control fungus Purpureocillium lilacinum and their inhibition on phytophthora revealed by genome mining.</title>
        <authorList>
            <person name="Wang G."/>
            <person name="Liu Z."/>
            <person name="Lin R."/>
            <person name="Li E."/>
            <person name="Mao Z."/>
            <person name="Ling J."/>
            <person name="Yang Y."/>
            <person name="Yin W.B."/>
            <person name="Xie B."/>
        </authorList>
    </citation>
    <scope>NUCLEOTIDE SEQUENCE [LARGE SCALE GENOMIC DNA]</scope>
    <source>
        <strain evidence="1">170</strain>
    </source>
</reference>
<dbReference type="KEGG" id="pchm:VFPPC_08924"/>
<dbReference type="EMBL" id="LSBJ02000006">
    <property type="protein sequence ID" value="OAQ63007.2"/>
    <property type="molecule type" value="Genomic_DNA"/>
</dbReference>
<dbReference type="GeneID" id="28851535"/>